<evidence type="ECO:0000256" key="1">
    <source>
        <dbReference type="ARBA" id="ARBA00023125"/>
    </source>
</evidence>
<dbReference type="InterPro" id="IPR036244">
    <property type="entry name" value="TipA-like_antibiotic-bd"/>
</dbReference>
<dbReference type="Pfam" id="PF13411">
    <property type="entry name" value="MerR_1"/>
    <property type="match status" value="1"/>
</dbReference>
<name>A0ABW4L2Y3_9MICO</name>
<dbReference type="Pfam" id="PF07739">
    <property type="entry name" value="TipAS"/>
    <property type="match status" value="1"/>
</dbReference>
<dbReference type="Proteomes" id="UP001597277">
    <property type="component" value="Unassembled WGS sequence"/>
</dbReference>
<dbReference type="InterPro" id="IPR047057">
    <property type="entry name" value="MerR_fam"/>
</dbReference>
<sequence length="254" mass="28652">MSEWSIHQITKLTGTTSRTLRHYDRIGLLHPSRTGHGGLRHYDEDALVRLQRILLLRELGLALSTIAEVLDGTQETTEALRTHLALLEQERDRVERRIASVRTTIEKREAGEPLMANEMFDGFDHTQYKDEVVERWGADAYEAGDSWWRGMSESERATFRRRTEELNQAWALAAGRGADPAGTEAQELARQHVEWLAGIPSTPRNGESPAREYILGLGDMYAADPRFAANYGGLGGAEFVREALRVYVDRHVPA</sequence>
<dbReference type="InterPro" id="IPR009061">
    <property type="entry name" value="DNA-bd_dom_put_sf"/>
</dbReference>
<dbReference type="PANTHER" id="PTHR30204">
    <property type="entry name" value="REDOX-CYCLING DRUG-SENSING TRANSCRIPTIONAL ACTIVATOR SOXR"/>
    <property type="match status" value="1"/>
</dbReference>
<dbReference type="InterPro" id="IPR012925">
    <property type="entry name" value="TipAS_dom"/>
</dbReference>
<dbReference type="InterPro" id="IPR000551">
    <property type="entry name" value="MerR-type_HTH_dom"/>
</dbReference>
<dbReference type="RefSeq" id="WP_388001743.1">
    <property type="nucleotide sequence ID" value="NZ_JBHUEE010000001.1"/>
</dbReference>
<dbReference type="Gene3D" id="1.10.490.50">
    <property type="entry name" value="Antibiotic binding domain of TipA-like multidrug resistance regulators"/>
    <property type="match status" value="1"/>
</dbReference>
<keyword evidence="1" id="KW-0238">DNA-binding</keyword>
<dbReference type="Gene3D" id="1.10.1660.10">
    <property type="match status" value="1"/>
</dbReference>
<dbReference type="SMART" id="SM00422">
    <property type="entry name" value="HTH_MERR"/>
    <property type="match status" value="1"/>
</dbReference>
<organism evidence="4 5">
    <name type="scientific">Georgenia deserti</name>
    <dbReference type="NCBI Taxonomy" id="2093781"/>
    <lineage>
        <taxon>Bacteria</taxon>
        <taxon>Bacillati</taxon>
        <taxon>Actinomycetota</taxon>
        <taxon>Actinomycetes</taxon>
        <taxon>Micrococcales</taxon>
        <taxon>Bogoriellaceae</taxon>
        <taxon>Georgenia</taxon>
    </lineage>
</organism>
<feature type="domain" description="HTH merR-type" evidence="3">
    <location>
        <begin position="3"/>
        <end position="72"/>
    </location>
</feature>
<dbReference type="PANTHER" id="PTHR30204:SF96">
    <property type="entry name" value="CHROMOSOME-ANCHORING PROTEIN RACA"/>
    <property type="match status" value="1"/>
</dbReference>
<evidence type="ECO:0000256" key="2">
    <source>
        <dbReference type="SAM" id="Coils"/>
    </source>
</evidence>
<keyword evidence="2" id="KW-0175">Coiled coil</keyword>
<dbReference type="SUPFAM" id="SSF89082">
    <property type="entry name" value="Antibiotic binding domain of TipA-like multidrug resistance regulators"/>
    <property type="match status" value="1"/>
</dbReference>
<dbReference type="SUPFAM" id="SSF46955">
    <property type="entry name" value="Putative DNA-binding domain"/>
    <property type="match status" value="1"/>
</dbReference>
<gene>
    <name evidence="4" type="ORF">ACFSE6_00465</name>
</gene>
<proteinExistence type="predicted"/>
<dbReference type="EMBL" id="JBHUEE010000001">
    <property type="protein sequence ID" value="MFD1716294.1"/>
    <property type="molecule type" value="Genomic_DNA"/>
</dbReference>
<accession>A0ABW4L2Y3</accession>
<dbReference type="PROSITE" id="PS50937">
    <property type="entry name" value="HTH_MERR_2"/>
    <property type="match status" value="1"/>
</dbReference>
<dbReference type="CDD" id="cd01106">
    <property type="entry name" value="HTH_TipAL-Mta"/>
    <property type="match status" value="1"/>
</dbReference>
<reference evidence="5" key="1">
    <citation type="journal article" date="2019" name="Int. J. Syst. Evol. Microbiol.">
        <title>The Global Catalogue of Microorganisms (GCM) 10K type strain sequencing project: providing services to taxonomists for standard genome sequencing and annotation.</title>
        <authorList>
            <consortium name="The Broad Institute Genomics Platform"/>
            <consortium name="The Broad Institute Genome Sequencing Center for Infectious Disease"/>
            <person name="Wu L."/>
            <person name="Ma J."/>
        </authorList>
    </citation>
    <scope>NUCLEOTIDE SEQUENCE [LARGE SCALE GENOMIC DNA]</scope>
    <source>
        <strain evidence="5">JCM 17130</strain>
    </source>
</reference>
<evidence type="ECO:0000259" key="3">
    <source>
        <dbReference type="PROSITE" id="PS50937"/>
    </source>
</evidence>
<comment type="caution">
    <text evidence="4">The sequence shown here is derived from an EMBL/GenBank/DDBJ whole genome shotgun (WGS) entry which is preliminary data.</text>
</comment>
<feature type="coiled-coil region" evidence="2">
    <location>
        <begin position="70"/>
        <end position="104"/>
    </location>
</feature>
<protein>
    <submittedName>
        <fullName evidence="4">MerR family transcriptional regulator</fullName>
    </submittedName>
</protein>
<evidence type="ECO:0000313" key="5">
    <source>
        <dbReference type="Proteomes" id="UP001597277"/>
    </source>
</evidence>
<evidence type="ECO:0000313" key="4">
    <source>
        <dbReference type="EMBL" id="MFD1716294.1"/>
    </source>
</evidence>
<keyword evidence="5" id="KW-1185">Reference proteome</keyword>